<keyword evidence="2" id="KW-1185">Reference proteome</keyword>
<accession>A0ABY5WTJ1</accession>
<dbReference type="RefSeq" id="WP_260001128.1">
    <property type="nucleotide sequence ID" value="NZ_CP081078.1"/>
</dbReference>
<dbReference type="Proteomes" id="UP001058184">
    <property type="component" value="Chromosome"/>
</dbReference>
<evidence type="ECO:0000313" key="1">
    <source>
        <dbReference type="EMBL" id="UWQ57628.1"/>
    </source>
</evidence>
<evidence type="ECO:0000313" key="2">
    <source>
        <dbReference type="Proteomes" id="UP001058184"/>
    </source>
</evidence>
<dbReference type="EMBL" id="CP081078">
    <property type="protein sequence ID" value="UWQ57628.1"/>
    <property type="molecule type" value="Genomic_DNA"/>
</dbReference>
<reference evidence="1" key="1">
    <citation type="submission" date="2021-08" db="EMBL/GenBank/DDBJ databases">
        <authorList>
            <person name="Nwanade C."/>
            <person name="Wang M."/>
            <person name="Masoudi A."/>
            <person name="Yu Z."/>
            <person name="Liu J."/>
        </authorList>
    </citation>
    <scope>NUCLEOTIDE SEQUENCE</scope>
    <source>
        <strain evidence="1">S141</strain>
    </source>
</reference>
<dbReference type="Pfam" id="PF10117">
    <property type="entry name" value="McrBC"/>
    <property type="match status" value="1"/>
</dbReference>
<dbReference type="PANTHER" id="PTHR38733">
    <property type="entry name" value="PROTEIN MCRC"/>
    <property type="match status" value="1"/>
</dbReference>
<dbReference type="InterPro" id="IPR019292">
    <property type="entry name" value="McrC"/>
</dbReference>
<proteinExistence type="predicted"/>
<organism evidence="1 2">
    <name type="scientific">Leisingera caerulea</name>
    <name type="common">Phaeobacter caeruleus</name>
    <dbReference type="NCBI Taxonomy" id="506591"/>
    <lineage>
        <taxon>Bacteria</taxon>
        <taxon>Pseudomonadati</taxon>
        <taxon>Pseudomonadota</taxon>
        <taxon>Alphaproteobacteria</taxon>
        <taxon>Rhodobacterales</taxon>
        <taxon>Roseobacteraceae</taxon>
        <taxon>Leisingera</taxon>
    </lineage>
</organism>
<name>A0ABY5WTJ1_LEICA</name>
<sequence length="444" mass="49141">MIRRTILEWEKLPYGRDASDPATIPEWAADRIATVAAASPLAGQGGTGVLEHGRRALRARGVVGVIAAEGCALEILPKIDLPETAARKDAAVRRRLIHMLGAALDMRIDVGALTDLDWQSDTILEILIRIFSDKLADAVRQGMPRHYVGHEEDLRALRGSMDVVRQFTRHAVNPSRLSCRFGELSQDIALNQIMKAAVARLLCVSRSVRNQRQLQELSFTYADISNVQPDRLNWEGVKLDRTNRRWSDLLALARLLLSERFQTSTSGMAAGFALLFDMNVLFESYIGQLIRRALAGSGLHASLQGGRLYCLTEEETGRPVFQTKPDIIIRASGDVVQIIDTKWKRIASRLDDPKGGVSQADVYQMMAYGQLYDTPRLTLLYPHHDGLPGVEGRQAQHSIGGGCIRLDTMSFNVASGKDAVVRLRSFLLGHGTQERVRNVAASEE</sequence>
<protein>
    <submittedName>
        <fullName evidence="1">McrC family protein</fullName>
    </submittedName>
</protein>
<dbReference type="PANTHER" id="PTHR38733:SF1">
    <property type="entry name" value="TYPE IV METHYL-DIRECTED RESTRICTION ENZYME ECOKMCRBC"/>
    <property type="match status" value="1"/>
</dbReference>
<gene>
    <name evidence="1" type="ORF">K3722_14055</name>
</gene>